<evidence type="ECO:0000313" key="1">
    <source>
        <dbReference type="EMBL" id="QJA85259.1"/>
    </source>
</evidence>
<organism evidence="1">
    <name type="scientific">viral metagenome</name>
    <dbReference type="NCBI Taxonomy" id="1070528"/>
    <lineage>
        <taxon>unclassified sequences</taxon>
        <taxon>metagenomes</taxon>
        <taxon>organismal metagenomes</taxon>
    </lineage>
</organism>
<accession>A0A6M3KT97</accession>
<reference evidence="1" key="1">
    <citation type="submission" date="2020-03" db="EMBL/GenBank/DDBJ databases">
        <title>The deep terrestrial virosphere.</title>
        <authorList>
            <person name="Holmfeldt K."/>
            <person name="Nilsson E."/>
            <person name="Simone D."/>
            <person name="Lopez-Fernandez M."/>
            <person name="Wu X."/>
            <person name="de Brujin I."/>
            <person name="Lundin D."/>
            <person name="Andersson A."/>
            <person name="Bertilsson S."/>
            <person name="Dopson M."/>
        </authorList>
    </citation>
    <scope>NUCLEOTIDE SEQUENCE</scope>
    <source>
        <strain evidence="1">MM415B02238</strain>
    </source>
</reference>
<proteinExistence type="predicted"/>
<name>A0A6M3KT97_9ZZZZ</name>
<dbReference type="AlphaFoldDB" id="A0A6M3KT97"/>
<protein>
    <submittedName>
        <fullName evidence="1">Uncharacterized protein</fullName>
    </submittedName>
</protein>
<gene>
    <name evidence="1" type="ORF">MM415B02238_0007</name>
</gene>
<dbReference type="EMBL" id="MT142564">
    <property type="protein sequence ID" value="QJA85259.1"/>
    <property type="molecule type" value="Genomic_DNA"/>
</dbReference>
<sequence length="58" mass="6690">MNGRFIKKKVKGLEEDRFYCESCGHLLAKGAMKTGSWIEFKCRACNQINRFEYLTPAA</sequence>